<evidence type="ECO:0000259" key="12">
    <source>
        <dbReference type="Pfam" id="PF25917"/>
    </source>
</evidence>
<comment type="similarity">
    <text evidence="2">Belongs to the membrane fusion protein (MFP) (TC 8.A.1) family.</text>
</comment>
<dbReference type="Gene3D" id="2.40.30.170">
    <property type="match status" value="1"/>
</dbReference>
<sequence length="397" mass="42305">MNKNRGLTPLAVVLMLSGSLALTGCDDKQDQQGGQQMPEVGVVTLKTEPLQITTELPGRTVAYRIAEVRPQVSGIILKRNFVEGSDIEAGVSLYQIDPATYQATYDSAKGDLAKAQAAANIAELTVKRYQKLLGTQYISKQEYDQALADAQQATAAVVAAKAAVETARINLAYTKVTSPISGRIGKSSVTEGALVQNGQASALATVQQLDPIYVDVTQSSNDFLRLKQELENGSLKQENGKAKVDLVTSDGIKFPQSGTLEFSDVTVDQTTGSITLRAIFPNPDHILLPGMFVRARLQEGTKPTALLVPQQGVTRTPRGDATVLVVGADNKVETRQIVASQAIGDKWLVTDGLKAGDRVVVSGLQKVRPGAQVKVQEITADNKQQAASGDQPAQPRS</sequence>
<organism evidence="15">
    <name type="scientific">Salmonella gallinarum</name>
    <dbReference type="NCBI Taxonomy" id="594"/>
    <lineage>
        <taxon>Bacteria</taxon>
        <taxon>Pseudomonadati</taxon>
        <taxon>Pseudomonadota</taxon>
        <taxon>Gammaproteobacteria</taxon>
        <taxon>Enterobacterales</taxon>
        <taxon>Enterobacteriaceae</taxon>
        <taxon>Salmonella</taxon>
    </lineage>
</organism>
<reference evidence="15" key="1">
    <citation type="journal article" date="2018" name="Genome Biol.">
        <title>SKESA: strategic k-mer extension for scrupulous assemblies.</title>
        <authorList>
            <person name="Souvorov A."/>
            <person name="Agarwala R."/>
            <person name="Lipman D.J."/>
        </authorList>
    </citation>
    <scope>NUCLEOTIDE SEQUENCE</scope>
    <source>
        <strain evidence="15">NCTR-SF55</strain>
    </source>
</reference>
<evidence type="ECO:0000256" key="7">
    <source>
        <dbReference type="ARBA" id="ARBA00023136"/>
    </source>
</evidence>
<dbReference type="InterPro" id="IPR058626">
    <property type="entry name" value="MdtA-like_b-barrel"/>
</dbReference>
<evidence type="ECO:0000256" key="10">
    <source>
        <dbReference type="SAM" id="SignalP"/>
    </source>
</evidence>
<evidence type="ECO:0000256" key="1">
    <source>
        <dbReference type="ARBA" id="ARBA00004519"/>
    </source>
</evidence>
<gene>
    <name evidence="15" type="primary">acrA</name>
    <name evidence="15" type="ORF">GND26_001331</name>
</gene>
<evidence type="ECO:0000259" key="11">
    <source>
        <dbReference type="Pfam" id="PF25876"/>
    </source>
</evidence>
<dbReference type="Pfam" id="PF25917">
    <property type="entry name" value="BSH_RND"/>
    <property type="match status" value="1"/>
</dbReference>
<dbReference type="InterPro" id="IPR058627">
    <property type="entry name" value="MdtA-like_C"/>
</dbReference>
<dbReference type="PROSITE" id="PS51257">
    <property type="entry name" value="PROKAR_LIPOPROTEIN"/>
    <property type="match status" value="1"/>
</dbReference>
<comment type="caution">
    <text evidence="15">The sequence shown here is derived from an EMBL/GenBank/DDBJ whole genome shotgun (WGS) entry which is preliminary data.</text>
</comment>
<dbReference type="RefSeq" id="WP_001039204.1">
    <property type="nucleotide sequence ID" value="NZ_JABBKH010000003.1"/>
</dbReference>
<dbReference type="NCBIfam" id="TIGR01730">
    <property type="entry name" value="RND_mfp"/>
    <property type="match status" value="1"/>
</dbReference>
<evidence type="ECO:0000313" key="15">
    <source>
        <dbReference type="EMBL" id="HAE8132306.1"/>
    </source>
</evidence>
<comment type="subcellular location">
    <subcellularLocation>
        <location evidence="1">Cell inner membrane</location>
        <topology evidence="1">Lipid-anchor</topology>
    </subcellularLocation>
</comment>
<dbReference type="Gene3D" id="1.10.287.470">
    <property type="entry name" value="Helix hairpin bin"/>
    <property type="match status" value="1"/>
</dbReference>
<dbReference type="FunFam" id="2.40.30.170:FF:000001">
    <property type="entry name" value="Multidrug resistance efflux transporter MdtE"/>
    <property type="match status" value="1"/>
</dbReference>
<dbReference type="NCBIfam" id="NF011604">
    <property type="entry name" value="PRK15030.1"/>
    <property type="match status" value="1"/>
</dbReference>
<keyword evidence="7" id="KW-0472">Membrane</keyword>
<dbReference type="GO" id="GO:0015721">
    <property type="term" value="P:bile acid and bile salt transport"/>
    <property type="evidence" value="ECO:0007669"/>
    <property type="project" value="TreeGrafter"/>
</dbReference>
<dbReference type="InterPro" id="IPR006143">
    <property type="entry name" value="RND_pump_MFP"/>
</dbReference>
<evidence type="ECO:0000256" key="5">
    <source>
        <dbReference type="ARBA" id="ARBA00022519"/>
    </source>
</evidence>
<keyword evidence="5" id="KW-0997">Cell inner membrane</keyword>
<dbReference type="AlphaFoldDB" id="A0A737CBX0"/>
<evidence type="ECO:0000256" key="4">
    <source>
        <dbReference type="ARBA" id="ARBA00022475"/>
    </source>
</evidence>
<dbReference type="SUPFAM" id="SSF111369">
    <property type="entry name" value="HlyD-like secretion proteins"/>
    <property type="match status" value="1"/>
</dbReference>
<evidence type="ECO:0000259" key="14">
    <source>
        <dbReference type="Pfam" id="PF25967"/>
    </source>
</evidence>
<protein>
    <submittedName>
        <fullName evidence="15">Multidrug efflux RND transporter periplasmic adaptor subunit AcrA</fullName>
    </submittedName>
</protein>
<evidence type="ECO:0000256" key="6">
    <source>
        <dbReference type="ARBA" id="ARBA00022729"/>
    </source>
</evidence>
<proteinExistence type="inferred from homology"/>
<dbReference type="Pfam" id="PF25876">
    <property type="entry name" value="HH_MFP_RND"/>
    <property type="match status" value="1"/>
</dbReference>
<keyword evidence="3" id="KW-0813">Transport</keyword>
<dbReference type="Pfam" id="PF25944">
    <property type="entry name" value="Beta-barrel_RND"/>
    <property type="match status" value="1"/>
</dbReference>
<dbReference type="FunFam" id="1.10.287.470:FF:000002">
    <property type="entry name" value="Efflux RND transporter periplasmic adaptor subunit"/>
    <property type="match status" value="1"/>
</dbReference>
<feature type="domain" description="Multidrug resistance protein MdtA-like beta-barrel" evidence="13">
    <location>
        <begin position="211"/>
        <end position="301"/>
    </location>
</feature>
<dbReference type="GO" id="GO:0046677">
    <property type="term" value="P:response to antibiotic"/>
    <property type="evidence" value="ECO:0007669"/>
    <property type="project" value="TreeGrafter"/>
</dbReference>
<keyword evidence="6 10" id="KW-0732">Signal</keyword>
<dbReference type="PANTHER" id="PTHR30158">
    <property type="entry name" value="ACRA/E-RELATED COMPONENT OF DRUG EFFLUX TRANSPORTER"/>
    <property type="match status" value="1"/>
</dbReference>
<dbReference type="GO" id="GO:0022857">
    <property type="term" value="F:transmembrane transporter activity"/>
    <property type="evidence" value="ECO:0007669"/>
    <property type="project" value="InterPro"/>
</dbReference>
<dbReference type="Gene3D" id="2.40.50.100">
    <property type="match status" value="1"/>
</dbReference>
<evidence type="ECO:0000256" key="3">
    <source>
        <dbReference type="ARBA" id="ARBA00022448"/>
    </source>
</evidence>
<dbReference type="PANTHER" id="PTHR30158:SF3">
    <property type="entry name" value="MULTIDRUG EFFLUX PUMP SUBUNIT ACRA-RELATED"/>
    <property type="match status" value="1"/>
</dbReference>
<keyword evidence="8" id="KW-0564">Palmitate</keyword>
<dbReference type="GO" id="GO:0005886">
    <property type="term" value="C:plasma membrane"/>
    <property type="evidence" value="ECO:0007669"/>
    <property type="project" value="UniProtKB-SubCell"/>
</dbReference>
<evidence type="ECO:0000256" key="9">
    <source>
        <dbReference type="ARBA" id="ARBA00023288"/>
    </source>
</evidence>
<feature type="domain" description="Multidrug resistance protein MdtA-like alpha-helical hairpin" evidence="11">
    <location>
        <begin position="104"/>
        <end position="174"/>
    </location>
</feature>
<evidence type="ECO:0000256" key="2">
    <source>
        <dbReference type="ARBA" id="ARBA00009477"/>
    </source>
</evidence>
<accession>A0A737CBX0</accession>
<reference evidence="15" key="2">
    <citation type="submission" date="2018-07" db="EMBL/GenBank/DDBJ databases">
        <authorList>
            <consortium name="NCBI Pathogen Detection Project"/>
        </authorList>
    </citation>
    <scope>NUCLEOTIDE SEQUENCE</scope>
    <source>
        <strain evidence="15">NCTR-SF55</strain>
    </source>
</reference>
<dbReference type="InterPro" id="IPR058625">
    <property type="entry name" value="MdtA-like_BSH"/>
</dbReference>
<dbReference type="EMBL" id="DAATDI010000003">
    <property type="protein sequence ID" value="HAE8132306.1"/>
    <property type="molecule type" value="Genomic_DNA"/>
</dbReference>
<dbReference type="Pfam" id="PF25967">
    <property type="entry name" value="RND-MFP_C"/>
    <property type="match status" value="1"/>
</dbReference>
<name>A0A737CBX0_SALGL</name>
<feature type="chain" id="PRO_5027737038" evidence="10">
    <location>
        <begin position="22"/>
        <end position="397"/>
    </location>
</feature>
<evidence type="ECO:0000256" key="8">
    <source>
        <dbReference type="ARBA" id="ARBA00023139"/>
    </source>
</evidence>
<dbReference type="FunFam" id="2.40.420.20:FF:000001">
    <property type="entry name" value="Efflux RND transporter periplasmic adaptor subunit"/>
    <property type="match status" value="1"/>
</dbReference>
<keyword evidence="9" id="KW-0449">Lipoprotein</keyword>
<dbReference type="Gene3D" id="2.40.420.20">
    <property type="match status" value="1"/>
</dbReference>
<feature type="domain" description="Multidrug resistance protein MdtA-like barrel-sandwich hybrid" evidence="12">
    <location>
        <begin position="64"/>
        <end position="207"/>
    </location>
</feature>
<feature type="signal peptide" evidence="10">
    <location>
        <begin position="1"/>
        <end position="21"/>
    </location>
</feature>
<feature type="domain" description="Multidrug resistance protein MdtA-like C-terminal permuted SH3" evidence="14">
    <location>
        <begin position="305"/>
        <end position="366"/>
    </location>
</feature>
<dbReference type="InterPro" id="IPR058624">
    <property type="entry name" value="MdtA-like_HH"/>
</dbReference>
<keyword evidence="4" id="KW-1003">Cell membrane</keyword>
<evidence type="ECO:0000259" key="13">
    <source>
        <dbReference type="Pfam" id="PF25944"/>
    </source>
</evidence>
<dbReference type="InterPro" id="IPR058628">
    <property type="entry name" value="AcrA"/>
</dbReference>
<dbReference type="GO" id="GO:0140330">
    <property type="term" value="P:xenobiotic detoxification by transmembrane export across the cell outer membrane"/>
    <property type="evidence" value="ECO:0007669"/>
    <property type="project" value="UniProtKB-ARBA"/>
</dbReference>